<dbReference type="STRING" id="317010.RU96_GL000759"/>
<accession>A0A1L8R4A4</accession>
<evidence type="ECO:0000259" key="3">
    <source>
        <dbReference type="PROSITE" id="PS50943"/>
    </source>
</evidence>
<dbReference type="PANTHER" id="PTHR46558:SF15">
    <property type="entry name" value="HELIX-TURN-HELIX DOMAIN PROTEIN"/>
    <property type="match status" value="1"/>
</dbReference>
<dbReference type="SUPFAM" id="SSF47413">
    <property type="entry name" value="lambda repressor-like DNA-binding domains"/>
    <property type="match status" value="1"/>
</dbReference>
<dbReference type="InterPro" id="IPR010982">
    <property type="entry name" value="Lambda_DNA-bd_dom_sf"/>
</dbReference>
<dbReference type="Pfam" id="PF01381">
    <property type="entry name" value="HTH_3"/>
    <property type="match status" value="1"/>
</dbReference>
<evidence type="ECO:0000256" key="2">
    <source>
        <dbReference type="SAM" id="Phobius"/>
    </source>
</evidence>
<dbReference type="OrthoDB" id="4427456at2"/>
<keyword evidence="2" id="KW-0812">Transmembrane</keyword>
<proteinExistence type="predicted"/>
<reference evidence="4 5" key="1">
    <citation type="submission" date="2014-12" db="EMBL/GenBank/DDBJ databases">
        <title>Draft genome sequences of 29 type strains of Enterococci.</title>
        <authorList>
            <person name="Zhong Z."/>
            <person name="Sun Z."/>
            <person name="Liu W."/>
            <person name="Zhang W."/>
            <person name="Zhang H."/>
        </authorList>
    </citation>
    <scope>NUCLEOTIDE SEQUENCE [LARGE SCALE GENOMIC DNA]</scope>
    <source>
        <strain evidence="4 5">DSM 21207</strain>
    </source>
</reference>
<dbReference type="PROSITE" id="PS50943">
    <property type="entry name" value="HTH_CROC1"/>
    <property type="match status" value="1"/>
</dbReference>
<dbReference type="SMART" id="SM00530">
    <property type="entry name" value="HTH_XRE"/>
    <property type="match status" value="1"/>
</dbReference>
<evidence type="ECO:0000313" key="5">
    <source>
        <dbReference type="Proteomes" id="UP000182835"/>
    </source>
</evidence>
<dbReference type="GO" id="GO:0003677">
    <property type="term" value="F:DNA binding"/>
    <property type="evidence" value="ECO:0007669"/>
    <property type="project" value="UniProtKB-KW"/>
</dbReference>
<comment type="caution">
    <text evidence="4">The sequence shown here is derived from an EMBL/GenBank/DDBJ whole genome shotgun (WGS) entry which is preliminary data.</text>
</comment>
<gene>
    <name evidence="4" type="ORF">RU96_GL000759</name>
</gene>
<dbReference type="Proteomes" id="UP000182835">
    <property type="component" value="Unassembled WGS sequence"/>
</dbReference>
<keyword evidence="2" id="KW-1133">Transmembrane helix</keyword>
<evidence type="ECO:0000256" key="1">
    <source>
        <dbReference type="ARBA" id="ARBA00023125"/>
    </source>
</evidence>
<dbReference type="AlphaFoldDB" id="A0A1L8R4A4"/>
<dbReference type="CDD" id="cd00093">
    <property type="entry name" value="HTH_XRE"/>
    <property type="match status" value="1"/>
</dbReference>
<keyword evidence="1" id="KW-0238">DNA-binding</keyword>
<feature type="transmembrane region" description="Helical" evidence="2">
    <location>
        <begin position="116"/>
        <end position="136"/>
    </location>
</feature>
<dbReference type="InterPro" id="IPR001387">
    <property type="entry name" value="Cro/C1-type_HTH"/>
</dbReference>
<dbReference type="RefSeq" id="WP_071865284.1">
    <property type="nucleotide sequence ID" value="NZ_JBHLVQ010000020.1"/>
</dbReference>
<feature type="domain" description="HTH cro/C1-type" evidence="3">
    <location>
        <begin position="6"/>
        <end position="60"/>
    </location>
</feature>
<dbReference type="PANTHER" id="PTHR46558">
    <property type="entry name" value="TRACRIPTIONAL REGULATORY PROTEIN-RELATED-RELATED"/>
    <property type="match status" value="1"/>
</dbReference>
<protein>
    <submittedName>
        <fullName evidence="4">Transcriptional regulator</fullName>
    </submittedName>
</protein>
<keyword evidence="2" id="KW-0472">Membrane</keyword>
<feature type="transmembrane region" description="Helical" evidence="2">
    <location>
        <begin position="90"/>
        <end position="110"/>
    </location>
</feature>
<dbReference type="Gene3D" id="1.10.260.40">
    <property type="entry name" value="lambda repressor-like DNA-binding domains"/>
    <property type="match status" value="1"/>
</dbReference>
<sequence length="190" mass="21744">MFSDIFKKRRNELGWTQQEVANKLFVTRQTISNWENGKNFPDIPTLIKISDQFELSLDYLLKGDEQYVKKVEQDYEQISQKKEIKKLGRFVAALSILIMGLAIIGGTLFGQANEKWVGLAILTACIPLEIMSYFLYKAIYSQPENETNSIWVPKVYGIGLSINPNLLLGKAVWLLIFIGLVGLWFYTLLV</sequence>
<organism evidence="4 5">
    <name type="scientific">Enterococcus canintestini</name>
    <dbReference type="NCBI Taxonomy" id="317010"/>
    <lineage>
        <taxon>Bacteria</taxon>
        <taxon>Bacillati</taxon>
        <taxon>Bacillota</taxon>
        <taxon>Bacilli</taxon>
        <taxon>Lactobacillales</taxon>
        <taxon>Enterococcaceae</taxon>
        <taxon>Enterococcus</taxon>
    </lineage>
</organism>
<dbReference type="EMBL" id="JXKG01000016">
    <property type="protein sequence ID" value="OJG14572.1"/>
    <property type="molecule type" value="Genomic_DNA"/>
</dbReference>
<feature type="transmembrane region" description="Helical" evidence="2">
    <location>
        <begin position="171"/>
        <end position="189"/>
    </location>
</feature>
<name>A0A1L8R4A4_9ENTE</name>
<evidence type="ECO:0000313" key="4">
    <source>
        <dbReference type="EMBL" id="OJG14572.1"/>
    </source>
</evidence>